<name>A0A414YFB4_9BACT</name>
<dbReference type="AlphaFoldDB" id="A0A414YFB4"/>
<organism evidence="1 2">
    <name type="scientific">Segatella copri</name>
    <dbReference type="NCBI Taxonomy" id="165179"/>
    <lineage>
        <taxon>Bacteria</taxon>
        <taxon>Pseudomonadati</taxon>
        <taxon>Bacteroidota</taxon>
        <taxon>Bacteroidia</taxon>
        <taxon>Bacteroidales</taxon>
        <taxon>Prevotellaceae</taxon>
        <taxon>Segatella</taxon>
    </lineage>
</organism>
<reference evidence="1 2" key="1">
    <citation type="submission" date="2018-08" db="EMBL/GenBank/DDBJ databases">
        <title>A genome reference for cultivated species of the human gut microbiota.</title>
        <authorList>
            <person name="Zou Y."/>
            <person name="Xue W."/>
            <person name="Luo G."/>
        </authorList>
    </citation>
    <scope>NUCLEOTIDE SEQUENCE [LARGE SCALE GENOMIC DNA]</scope>
    <source>
        <strain evidence="1 2">AM16-54</strain>
    </source>
</reference>
<gene>
    <name evidence="1" type="ORF">DW192_01840</name>
</gene>
<proteinExistence type="predicted"/>
<sequence length="101" mass="11819">MRLPFISLAEDPILQELKPIGAKNKAAATAQIHNFFISFLFYVSKYVIYRIPFCFGNLMVRRKKIHKGCRKKEKMQKKKCNRKLFSLEQSPVLTEIAFVSH</sequence>
<dbReference type="Proteomes" id="UP000284548">
    <property type="component" value="Unassembled WGS sequence"/>
</dbReference>
<protein>
    <submittedName>
        <fullName evidence="1">Uncharacterized protein</fullName>
    </submittedName>
</protein>
<accession>A0A414YFB4</accession>
<dbReference type="EMBL" id="QRKB01000002">
    <property type="protein sequence ID" value="RHH84744.1"/>
    <property type="molecule type" value="Genomic_DNA"/>
</dbReference>
<comment type="caution">
    <text evidence="1">The sequence shown here is derived from an EMBL/GenBank/DDBJ whole genome shotgun (WGS) entry which is preliminary data.</text>
</comment>
<evidence type="ECO:0000313" key="2">
    <source>
        <dbReference type="Proteomes" id="UP000284548"/>
    </source>
</evidence>
<evidence type="ECO:0000313" key="1">
    <source>
        <dbReference type="EMBL" id="RHH84744.1"/>
    </source>
</evidence>